<evidence type="ECO:0000313" key="2">
    <source>
        <dbReference type="Proteomes" id="UP000265520"/>
    </source>
</evidence>
<organism evidence="1 2">
    <name type="scientific">Trifolium medium</name>
    <dbReference type="NCBI Taxonomy" id="97028"/>
    <lineage>
        <taxon>Eukaryota</taxon>
        <taxon>Viridiplantae</taxon>
        <taxon>Streptophyta</taxon>
        <taxon>Embryophyta</taxon>
        <taxon>Tracheophyta</taxon>
        <taxon>Spermatophyta</taxon>
        <taxon>Magnoliopsida</taxon>
        <taxon>eudicotyledons</taxon>
        <taxon>Gunneridae</taxon>
        <taxon>Pentapetalae</taxon>
        <taxon>rosids</taxon>
        <taxon>fabids</taxon>
        <taxon>Fabales</taxon>
        <taxon>Fabaceae</taxon>
        <taxon>Papilionoideae</taxon>
        <taxon>50 kb inversion clade</taxon>
        <taxon>NPAAA clade</taxon>
        <taxon>Hologalegina</taxon>
        <taxon>IRL clade</taxon>
        <taxon>Trifolieae</taxon>
        <taxon>Trifolium</taxon>
    </lineage>
</organism>
<accession>A0A392RMZ5</accession>
<proteinExistence type="predicted"/>
<reference evidence="1 2" key="1">
    <citation type="journal article" date="2018" name="Front. Plant Sci.">
        <title>Red Clover (Trifolium pratense) and Zigzag Clover (T. medium) - A Picture of Genomic Similarities and Differences.</title>
        <authorList>
            <person name="Dluhosova J."/>
            <person name="Istvanek J."/>
            <person name="Nedelnik J."/>
            <person name="Repkova J."/>
        </authorList>
    </citation>
    <scope>NUCLEOTIDE SEQUENCE [LARGE SCALE GENOMIC DNA]</scope>
    <source>
        <strain evidence="2">cv. 10/8</strain>
        <tissue evidence="1">Leaf</tissue>
    </source>
</reference>
<comment type="caution">
    <text evidence="1">The sequence shown here is derived from an EMBL/GenBank/DDBJ whole genome shotgun (WGS) entry which is preliminary data.</text>
</comment>
<dbReference type="Proteomes" id="UP000265520">
    <property type="component" value="Unassembled WGS sequence"/>
</dbReference>
<name>A0A392RMZ5_9FABA</name>
<dbReference type="EMBL" id="LXQA010244798">
    <property type="protein sequence ID" value="MCI37454.1"/>
    <property type="molecule type" value="Genomic_DNA"/>
</dbReference>
<keyword evidence="2" id="KW-1185">Reference proteome</keyword>
<protein>
    <submittedName>
        <fullName evidence="1">Uncharacterized protein</fullName>
    </submittedName>
</protein>
<sequence>MASNGDALAQRRHPSLSDAIPDLRLSLEMVLVTPQIPFSPLLINENNKFQAQAT</sequence>
<evidence type="ECO:0000313" key="1">
    <source>
        <dbReference type="EMBL" id="MCI37454.1"/>
    </source>
</evidence>
<dbReference type="AlphaFoldDB" id="A0A392RMZ5"/>